<reference evidence="10 11" key="1">
    <citation type="journal article" date="2018" name="Mar. Genomics">
        <title>Complete genome sequence of Marinifilaceae bacterium strain SPP2, isolated from the Antarctic marine sediment.</title>
        <authorList>
            <person name="Watanabe M."/>
            <person name="Kojima H."/>
            <person name="Fukui M."/>
        </authorList>
    </citation>
    <scope>NUCLEOTIDE SEQUENCE [LARGE SCALE GENOMIC DNA]</scope>
    <source>
        <strain evidence="10 11">SPP2</strain>
    </source>
</reference>
<dbReference type="GO" id="GO:0005737">
    <property type="term" value="C:cytoplasm"/>
    <property type="evidence" value="ECO:0007669"/>
    <property type="project" value="TreeGrafter"/>
</dbReference>
<dbReference type="GO" id="GO:0009073">
    <property type="term" value="P:aromatic amino acid family biosynthetic process"/>
    <property type="evidence" value="ECO:0007669"/>
    <property type="project" value="UniProtKB-KW"/>
</dbReference>
<dbReference type="OrthoDB" id="9807331at2"/>
<comment type="catalytic activity">
    <reaction evidence="7 8">
        <text>D-erythrose 4-phosphate + phosphoenolpyruvate + H2O = 7-phospho-2-dehydro-3-deoxy-D-arabino-heptonate + phosphate</text>
        <dbReference type="Rhea" id="RHEA:14717"/>
        <dbReference type="ChEBI" id="CHEBI:15377"/>
        <dbReference type="ChEBI" id="CHEBI:16897"/>
        <dbReference type="ChEBI" id="CHEBI:43474"/>
        <dbReference type="ChEBI" id="CHEBI:58394"/>
        <dbReference type="ChEBI" id="CHEBI:58702"/>
        <dbReference type="EC" id="2.5.1.54"/>
    </reaction>
</comment>
<evidence type="ECO:0000256" key="5">
    <source>
        <dbReference type="ARBA" id="ARBA00022679"/>
    </source>
</evidence>
<dbReference type="InterPro" id="IPR006219">
    <property type="entry name" value="DAHP_synth_1"/>
</dbReference>
<name>A0A1Y1CNR6_9BACT</name>
<evidence type="ECO:0000256" key="1">
    <source>
        <dbReference type="ARBA" id="ARBA00003726"/>
    </source>
</evidence>
<dbReference type="SUPFAM" id="SSF51569">
    <property type="entry name" value="Aldolase"/>
    <property type="match status" value="1"/>
</dbReference>
<dbReference type="PIRSF" id="PIRSF001361">
    <property type="entry name" value="DAHP_synthase"/>
    <property type="match status" value="1"/>
</dbReference>
<dbReference type="UniPathway" id="UPA00053">
    <property type="reaction ID" value="UER00084"/>
</dbReference>
<dbReference type="KEGG" id="mbas:ALGA_3622"/>
<evidence type="ECO:0000256" key="3">
    <source>
        <dbReference type="ARBA" id="ARBA00007985"/>
    </source>
</evidence>
<sequence length="349" mass="38521">MDSRIENLNVSVEQSIITPIELKKMYPLGEKHIETVNNGQTIIKNILNGSDKRILAVVGPCSIHDIKSAKEYAQKLKVLADDLKDDLFIVMRVYFEKPRTTVGWKGLINDPYMDNSCEIQDGLKQARELLVYIAELGLPAAGEALDIVTPQYIQDLFSWTAIGARTTESQSHRNMSSGLSSVVGFKNGTDGNIDIAINAMQAVAASHNFVSINPEGKVAVIHTLGNSNTHIILRGGKKPNFEAQHVAAIEKKLTDLEIVPRIMVDCSHANCYKKAGKQEVVLSSLADQIANGNKSIMGFMIESHLNFGKQSIPSDQSKLKYGVSVTDECLDFEATEKILREFCDRICEK</sequence>
<comment type="function">
    <text evidence="1 8">Stereospecific condensation of phosphoenolpyruvate (PEP) and D-erythrose-4-phosphate (E4P) giving rise to 3-deoxy-D-arabino-heptulosonate-7-phosphate (DAHP).</text>
</comment>
<evidence type="ECO:0000256" key="6">
    <source>
        <dbReference type="ARBA" id="ARBA00023141"/>
    </source>
</evidence>
<feature type="domain" description="DAHP synthetase I/KDSA" evidence="9">
    <location>
        <begin position="40"/>
        <end position="339"/>
    </location>
</feature>
<dbReference type="EC" id="2.5.1.54" evidence="8"/>
<dbReference type="Pfam" id="PF00793">
    <property type="entry name" value="DAHP_synth_1"/>
    <property type="match status" value="1"/>
</dbReference>
<comment type="similarity">
    <text evidence="3 8">Belongs to the class-I DAHP synthase family.</text>
</comment>
<proteinExistence type="inferred from homology"/>
<dbReference type="InterPro" id="IPR013785">
    <property type="entry name" value="Aldolase_TIM"/>
</dbReference>
<dbReference type="GO" id="GO:0008652">
    <property type="term" value="P:amino acid biosynthetic process"/>
    <property type="evidence" value="ECO:0007669"/>
    <property type="project" value="UniProtKB-KW"/>
</dbReference>
<dbReference type="FunFam" id="3.20.20.70:FF:000005">
    <property type="entry name" value="Phospho-2-dehydro-3-deoxyheptonate aldolase"/>
    <property type="match status" value="1"/>
</dbReference>
<dbReference type="EMBL" id="AP018042">
    <property type="protein sequence ID" value="BAX81914.1"/>
    <property type="molecule type" value="Genomic_DNA"/>
</dbReference>
<dbReference type="NCBIfam" id="NF009395">
    <property type="entry name" value="PRK12755.1"/>
    <property type="match status" value="1"/>
</dbReference>
<dbReference type="PANTHER" id="PTHR21225:SF10">
    <property type="entry name" value="PHOSPHO-2-DEHYDRO-3-DEOXYHEPTONATE ALDOLASE, TYR-SENSITIVE"/>
    <property type="match status" value="1"/>
</dbReference>
<dbReference type="PANTHER" id="PTHR21225">
    <property type="entry name" value="PHOSPHO-2-DEHYDRO-3-DEOXYHEPTONATE ALDOLASE DAHP SYNTHETASE"/>
    <property type="match status" value="1"/>
</dbReference>
<protein>
    <recommendedName>
        <fullName evidence="8">Phospho-2-dehydro-3-deoxyheptonate aldolase</fullName>
        <ecNumber evidence="8">2.5.1.54</ecNumber>
    </recommendedName>
</protein>
<dbReference type="InterPro" id="IPR006218">
    <property type="entry name" value="DAHP1/KDSA"/>
</dbReference>
<keyword evidence="11" id="KW-1185">Reference proteome</keyword>
<dbReference type="NCBIfam" id="TIGR00034">
    <property type="entry name" value="aroFGH"/>
    <property type="match status" value="1"/>
</dbReference>
<reference evidence="11" key="2">
    <citation type="journal article" date="2020" name="Antonie Van Leeuwenhoek">
        <title>Labilibaculum antarcticum sp. nov., a novel facultative anaerobic, psychrotorelant bacterium isolated from marine sediment of Antarctica.</title>
        <authorList>
            <person name="Watanabe M."/>
            <person name="Kojima H."/>
            <person name="Fukui M."/>
        </authorList>
    </citation>
    <scope>NUCLEOTIDE SEQUENCE [LARGE SCALE GENOMIC DNA]</scope>
    <source>
        <strain evidence="11">SPP2</strain>
    </source>
</reference>
<accession>A0A1Y1CNR6</accession>
<dbReference type="Proteomes" id="UP000218267">
    <property type="component" value="Chromosome"/>
</dbReference>
<dbReference type="GO" id="GO:0003849">
    <property type="term" value="F:3-deoxy-7-phosphoheptulonate synthase activity"/>
    <property type="evidence" value="ECO:0007669"/>
    <property type="project" value="UniProtKB-EC"/>
</dbReference>
<evidence type="ECO:0000313" key="10">
    <source>
        <dbReference type="EMBL" id="BAX81914.1"/>
    </source>
</evidence>
<dbReference type="GO" id="GO:0042802">
    <property type="term" value="F:identical protein binding"/>
    <property type="evidence" value="ECO:0007669"/>
    <property type="project" value="UniProtKB-ARBA"/>
</dbReference>
<keyword evidence="6 8" id="KW-0057">Aromatic amino acid biosynthesis</keyword>
<keyword evidence="5 8" id="KW-0808">Transferase</keyword>
<evidence type="ECO:0000256" key="8">
    <source>
        <dbReference type="PIRNR" id="PIRNR001361"/>
    </source>
</evidence>
<evidence type="ECO:0000256" key="7">
    <source>
        <dbReference type="ARBA" id="ARBA00047508"/>
    </source>
</evidence>
<evidence type="ECO:0000256" key="4">
    <source>
        <dbReference type="ARBA" id="ARBA00022605"/>
    </source>
</evidence>
<keyword evidence="4 8" id="KW-0028">Amino-acid biosynthesis</keyword>
<organism evidence="10 11">
    <name type="scientific">Labilibaculum antarcticum</name>
    <dbReference type="NCBI Taxonomy" id="1717717"/>
    <lineage>
        <taxon>Bacteria</taxon>
        <taxon>Pseudomonadati</taxon>
        <taxon>Bacteroidota</taxon>
        <taxon>Bacteroidia</taxon>
        <taxon>Marinilabiliales</taxon>
        <taxon>Marinifilaceae</taxon>
        <taxon>Labilibaculum</taxon>
    </lineage>
</organism>
<evidence type="ECO:0000256" key="2">
    <source>
        <dbReference type="ARBA" id="ARBA00004688"/>
    </source>
</evidence>
<dbReference type="GO" id="GO:0009423">
    <property type="term" value="P:chorismate biosynthetic process"/>
    <property type="evidence" value="ECO:0007669"/>
    <property type="project" value="UniProtKB-UniPathway"/>
</dbReference>
<dbReference type="Gene3D" id="3.20.20.70">
    <property type="entry name" value="Aldolase class I"/>
    <property type="match status" value="1"/>
</dbReference>
<comment type="pathway">
    <text evidence="2 8">Metabolic intermediate biosynthesis; chorismate biosynthesis; chorismate from D-erythrose 4-phosphate and phosphoenolpyruvate: step 1/7.</text>
</comment>
<evidence type="ECO:0000313" key="11">
    <source>
        <dbReference type="Proteomes" id="UP000218267"/>
    </source>
</evidence>
<dbReference type="AlphaFoldDB" id="A0A1Y1CNR6"/>
<evidence type="ECO:0000259" key="9">
    <source>
        <dbReference type="Pfam" id="PF00793"/>
    </source>
</evidence>
<gene>
    <name evidence="10" type="ORF">ALGA_3622</name>
</gene>